<organism evidence="1">
    <name type="scientific">viral metagenome</name>
    <dbReference type="NCBI Taxonomy" id="1070528"/>
    <lineage>
        <taxon>unclassified sequences</taxon>
        <taxon>metagenomes</taxon>
        <taxon>organismal metagenomes</taxon>
    </lineage>
</organism>
<dbReference type="EMBL" id="MN740067">
    <property type="protein sequence ID" value="QHT86367.1"/>
    <property type="molecule type" value="Genomic_DNA"/>
</dbReference>
<protein>
    <submittedName>
        <fullName evidence="1">Uncharacterized protein</fullName>
    </submittedName>
</protein>
<sequence length="142" mass="16597">MSESYIEHIHGFCNTLKIISTDLMRRFPQDPIVYRAHKRIVTIIGIDPKLVIDICGPYLYQYRDKIYSDDVDESSSFFIENEYDREIKENTGGEKLELAKYIIPKMKECALSLPLDEKKQYKDFAAALLDDYIEYLSAINKV</sequence>
<evidence type="ECO:0000313" key="1">
    <source>
        <dbReference type="EMBL" id="QHT86367.1"/>
    </source>
</evidence>
<proteinExistence type="predicted"/>
<dbReference type="AlphaFoldDB" id="A0A6C0I1Y1"/>
<accession>A0A6C0I1Y1</accession>
<reference evidence="1" key="1">
    <citation type="journal article" date="2020" name="Nature">
        <title>Giant virus diversity and host interactions through global metagenomics.</title>
        <authorList>
            <person name="Schulz F."/>
            <person name="Roux S."/>
            <person name="Paez-Espino D."/>
            <person name="Jungbluth S."/>
            <person name="Walsh D.A."/>
            <person name="Denef V.J."/>
            <person name="McMahon K.D."/>
            <person name="Konstantinidis K.T."/>
            <person name="Eloe-Fadrosh E.A."/>
            <person name="Kyrpides N.C."/>
            <person name="Woyke T."/>
        </authorList>
    </citation>
    <scope>NUCLEOTIDE SEQUENCE</scope>
    <source>
        <strain evidence="1">GVMAG-M-3300023184-186</strain>
    </source>
</reference>
<name>A0A6C0I1Y1_9ZZZZ</name>